<name>A0A8S1VYH0_PAROT</name>
<dbReference type="AlphaFoldDB" id="A0A8S1VYH0"/>
<sequence>MILTNFGIGLGKKKISSSKGTQIPAKTTKYSFAYKYSKILNSQFILISISLKVIRNRTQFCSLIPYGISLKKIKQQQKKDSSMKLHWKTFIYKQTLYLQIYIAQIVNQLNQAKINSILNQKALKLTGQFTTLSMHNYYYVLLLMKMSKAK</sequence>
<evidence type="ECO:0000313" key="1">
    <source>
        <dbReference type="EMBL" id="CAD8179256.1"/>
    </source>
</evidence>
<evidence type="ECO:0000313" key="2">
    <source>
        <dbReference type="Proteomes" id="UP000683925"/>
    </source>
</evidence>
<dbReference type="Proteomes" id="UP000683925">
    <property type="component" value="Unassembled WGS sequence"/>
</dbReference>
<comment type="caution">
    <text evidence="1">The sequence shown here is derived from an EMBL/GenBank/DDBJ whole genome shotgun (WGS) entry which is preliminary data.</text>
</comment>
<gene>
    <name evidence="1" type="ORF">POCTA_138.1.T0720201</name>
</gene>
<organism evidence="1 2">
    <name type="scientific">Paramecium octaurelia</name>
    <dbReference type="NCBI Taxonomy" id="43137"/>
    <lineage>
        <taxon>Eukaryota</taxon>
        <taxon>Sar</taxon>
        <taxon>Alveolata</taxon>
        <taxon>Ciliophora</taxon>
        <taxon>Intramacronucleata</taxon>
        <taxon>Oligohymenophorea</taxon>
        <taxon>Peniculida</taxon>
        <taxon>Parameciidae</taxon>
        <taxon>Paramecium</taxon>
    </lineage>
</organism>
<protein>
    <submittedName>
        <fullName evidence="1">Uncharacterized protein</fullName>
    </submittedName>
</protein>
<dbReference type="EMBL" id="CAJJDP010000071">
    <property type="protein sequence ID" value="CAD8179256.1"/>
    <property type="molecule type" value="Genomic_DNA"/>
</dbReference>
<keyword evidence="2" id="KW-1185">Reference proteome</keyword>
<accession>A0A8S1VYH0</accession>
<proteinExistence type="predicted"/>
<reference evidence="1" key="1">
    <citation type="submission" date="2021-01" db="EMBL/GenBank/DDBJ databases">
        <authorList>
            <consortium name="Genoscope - CEA"/>
            <person name="William W."/>
        </authorList>
    </citation>
    <scope>NUCLEOTIDE SEQUENCE</scope>
</reference>